<evidence type="ECO:0000313" key="8">
    <source>
        <dbReference type="Proteomes" id="UP001496627"/>
    </source>
</evidence>
<dbReference type="SUPFAM" id="SSF54373">
    <property type="entry name" value="FAD-linked reductases, C-terminal domain"/>
    <property type="match status" value="1"/>
</dbReference>
<dbReference type="NCBIfam" id="TIGR00031">
    <property type="entry name" value="UDP-GALP_mutase"/>
    <property type="match status" value="1"/>
</dbReference>
<dbReference type="Pfam" id="PF03275">
    <property type="entry name" value="GLF"/>
    <property type="match status" value="1"/>
</dbReference>
<evidence type="ECO:0000256" key="5">
    <source>
        <dbReference type="ARBA" id="ARBA00023235"/>
    </source>
</evidence>
<dbReference type="Proteomes" id="UP001496627">
    <property type="component" value="Unassembled WGS sequence"/>
</dbReference>
<dbReference type="GO" id="GO:0008767">
    <property type="term" value="F:UDP-galactopyranose mutase activity"/>
    <property type="evidence" value="ECO:0007669"/>
    <property type="project" value="UniProtKB-EC"/>
</dbReference>
<evidence type="ECO:0000256" key="3">
    <source>
        <dbReference type="ARBA" id="ARBA00022630"/>
    </source>
</evidence>
<keyword evidence="3" id="KW-0285">Flavoprotein</keyword>
<evidence type="ECO:0000256" key="1">
    <source>
        <dbReference type="ARBA" id="ARBA00001974"/>
    </source>
</evidence>
<evidence type="ECO:0000259" key="6">
    <source>
        <dbReference type="Pfam" id="PF03275"/>
    </source>
</evidence>
<keyword evidence="8" id="KW-1185">Reference proteome</keyword>
<dbReference type="PANTHER" id="PTHR21197">
    <property type="entry name" value="UDP-GALACTOPYRANOSE MUTASE"/>
    <property type="match status" value="1"/>
</dbReference>
<sequence length="380" mass="44515">MTRILIVGAGFAGAVHARELADAGFEVDVIDKRNHIGGNCFDYVHESGVRIHRYGPHLFHTSSQKVVDWLTRFTGWIPYEHRVVARLSDKRLVPLPVNLDTINEVFGTRFETEDAVTAFLTTKSVARSEITSAEEYLYSAIGTELTDLFFRPYTSKMWGMSLSEIDAAVVRRLQIRTSRDDRYFLDDSFQAMPKDGFTTLFERMLNHPRIHVRLSEAFDKERSEQYDFCFNSMPIDEYYSFAFGELPYRSIKFHLIEVPITQAQSRVVINYTDASPYTRETWWHVLPGHHIYRTNNVVQTIEEPCDYRLNNFERYYPVKNKDGRFDLVYRRYAEQRSHGGHMNFIGRCGTYQYLDMHQVINQSLMNVQKWLRDRASFQAS</sequence>
<keyword evidence="5 7" id="KW-0413">Isomerase</keyword>
<dbReference type="Gene3D" id="3.40.50.720">
    <property type="entry name" value="NAD(P)-binding Rossmann-like Domain"/>
    <property type="match status" value="3"/>
</dbReference>
<evidence type="ECO:0000313" key="7">
    <source>
        <dbReference type="EMBL" id="MEQ1407369.1"/>
    </source>
</evidence>
<comment type="cofactor">
    <cofactor evidence="1">
        <name>FAD</name>
        <dbReference type="ChEBI" id="CHEBI:57692"/>
    </cofactor>
</comment>
<comment type="similarity">
    <text evidence="2">Belongs to the UDP-galactopyranose/dTDP-fucopyranose mutase family.</text>
</comment>
<gene>
    <name evidence="7" type="primary">glf</name>
    <name evidence="7" type="ORF">ABK249_20785</name>
</gene>
<protein>
    <submittedName>
        <fullName evidence="7">UDP-galactopyranose mutase</fullName>
        <ecNumber evidence="7">5.4.99.9</ecNumber>
    </submittedName>
</protein>
<dbReference type="EMBL" id="JBEAAL010000017">
    <property type="protein sequence ID" value="MEQ1407369.1"/>
    <property type="molecule type" value="Genomic_DNA"/>
</dbReference>
<accession>A0ABV0M659</accession>
<evidence type="ECO:0000256" key="4">
    <source>
        <dbReference type="ARBA" id="ARBA00022827"/>
    </source>
</evidence>
<dbReference type="RefSeq" id="WP_348863819.1">
    <property type="nucleotide sequence ID" value="NZ_JBEAAL010000017.1"/>
</dbReference>
<keyword evidence="4" id="KW-0274">FAD</keyword>
<dbReference type="EC" id="5.4.99.9" evidence="7"/>
<dbReference type="InterPro" id="IPR015899">
    <property type="entry name" value="UDP-GalPyranose_mutase_C"/>
</dbReference>
<dbReference type="InterPro" id="IPR004379">
    <property type="entry name" value="UDP-GALP_mutase"/>
</dbReference>
<dbReference type="Pfam" id="PF13450">
    <property type="entry name" value="NAD_binding_8"/>
    <property type="match status" value="1"/>
</dbReference>
<evidence type="ECO:0000256" key="2">
    <source>
        <dbReference type="ARBA" id="ARBA00009321"/>
    </source>
</evidence>
<comment type="caution">
    <text evidence="7">The sequence shown here is derived from an EMBL/GenBank/DDBJ whole genome shotgun (WGS) entry which is preliminary data.</text>
</comment>
<dbReference type="PANTHER" id="PTHR21197:SF0">
    <property type="entry name" value="UDP-GALACTOPYRANOSE MUTASE"/>
    <property type="match status" value="1"/>
</dbReference>
<feature type="domain" description="UDP-galactopyranose mutase C-terminal" evidence="6">
    <location>
        <begin position="149"/>
        <end position="353"/>
    </location>
</feature>
<name>A0ABV0M659_9HYPH</name>
<organism evidence="7 8">
    <name type="scientific">Neorhizobium phenanthreniclasticum</name>
    <dbReference type="NCBI Taxonomy" id="3157917"/>
    <lineage>
        <taxon>Bacteria</taxon>
        <taxon>Pseudomonadati</taxon>
        <taxon>Pseudomonadota</taxon>
        <taxon>Alphaproteobacteria</taxon>
        <taxon>Hyphomicrobiales</taxon>
        <taxon>Rhizobiaceae</taxon>
        <taxon>Rhizobium/Agrobacterium group</taxon>
        <taxon>Neorhizobium</taxon>
    </lineage>
</organism>
<proteinExistence type="inferred from homology"/>
<reference evidence="7 8" key="1">
    <citation type="submission" date="2024-05" db="EMBL/GenBank/DDBJ databases">
        <title>Neorhizobium sp. Rsf11, a plant growth promoting and heavy metal resistant PAH-degrader.</title>
        <authorList>
            <person name="Golubev S.N."/>
            <person name="Muratova A.Y."/>
            <person name="Markelova M.I."/>
        </authorList>
    </citation>
    <scope>NUCLEOTIDE SEQUENCE [LARGE SCALE GENOMIC DNA]</scope>
    <source>
        <strain evidence="7 8">Rsf11</strain>
    </source>
</reference>
<dbReference type="SUPFAM" id="SSF51971">
    <property type="entry name" value="Nucleotide-binding domain"/>
    <property type="match status" value="1"/>
</dbReference>